<gene>
    <name evidence="13" type="primary">MCYN0731</name>
    <name evidence="11" type="synonym">apt</name>
    <name evidence="13" type="ORF">NCTC10118_00556</name>
</gene>
<proteinExistence type="inferred from homology"/>
<evidence type="ECO:0000256" key="10">
    <source>
        <dbReference type="ARBA" id="ARBA00022726"/>
    </source>
</evidence>
<dbReference type="EC" id="2.4.2.7" evidence="6 11"/>
<comment type="function">
    <text evidence="2 11">Catalyzes a salvage reaction resulting in the formation of AMP, that is energically less costly than de novo synthesis.</text>
</comment>
<dbReference type="HAMAP" id="MF_00004">
    <property type="entry name" value="Aden_phosphoribosyltr"/>
    <property type="match status" value="1"/>
</dbReference>
<dbReference type="PANTHER" id="PTHR32315">
    <property type="entry name" value="ADENINE PHOSPHORIBOSYLTRANSFERASE"/>
    <property type="match status" value="1"/>
</dbReference>
<dbReference type="CDD" id="cd06223">
    <property type="entry name" value="PRTases_typeI"/>
    <property type="match status" value="1"/>
</dbReference>
<dbReference type="FunFam" id="3.40.50.2020:FF:000021">
    <property type="entry name" value="Adenine phosphoribosyltransferase"/>
    <property type="match status" value="1"/>
</dbReference>
<evidence type="ECO:0000256" key="7">
    <source>
        <dbReference type="ARBA" id="ARBA00022490"/>
    </source>
</evidence>
<evidence type="ECO:0000256" key="3">
    <source>
        <dbReference type="ARBA" id="ARBA00004496"/>
    </source>
</evidence>
<evidence type="ECO:0000256" key="1">
    <source>
        <dbReference type="ARBA" id="ARBA00000868"/>
    </source>
</evidence>
<keyword evidence="10 11" id="KW-0660">Purine salvage</keyword>
<reference evidence="13 14" key="1">
    <citation type="submission" date="2019-01" db="EMBL/GenBank/DDBJ databases">
        <authorList>
            <consortium name="Pathogen Informatics"/>
        </authorList>
    </citation>
    <scope>NUCLEOTIDE SEQUENCE [LARGE SCALE GENOMIC DNA]</scope>
    <source>
        <strain evidence="13 14">NCTC10118</strain>
    </source>
</reference>
<organism evidence="13 14">
    <name type="scientific">Mycoplasmopsis bovirhinis</name>
    <dbReference type="NCBI Taxonomy" id="29553"/>
    <lineage>
        <taxon>Bacteria</taxon>
        <taxon>Bacillati</taxon>
        <taxon>Mycoplasmatota</taxon>
        <taxon>Mycoplasmoidales</taxon>
        <taxon>Metamycoplasmataceae</taxon>
        <taxon>Mycoplasmopsis</taxon>
    </lineage>
</organism>
<accession>A0A449AEY4</accession>
<evidence type="ECO:0000256" key="6">
    <source>
        <dbReference type="ARBA" id="ARBA00011893"/>
    </source>
</evidence>
<feature type="domain" description="Phosphoribosyltransferase" evidence="12">
    <location>
        <begin position="26"/>
        <end position="158"/>
    </location>
</feature>
<evidence type="ECO:0000256" key="2">
    <source>
        <dbReference type="ARBA" id="ARBA00003968"/>
    </source>
</evidence>
<evidence type="ECO:0000256" key="11">
    <source>
        <dbReference type="HAMAP-Rule" id="MF_00004"/>
    </source>
</evidence>
<dbReference type="Proteomes" id="UP000289952">
    <property type="component" value="Chromosome"/>
</dbReference>
<dbReference type="GO" id="GO:0006168">
    <property type="term" value="P:adenine salvage"/>
    <property type="evidence" value="ECO:0007669"/>
    <property type="project" value="InterPro"/>
</dbReference>
<evidence type="ECO:0000313" key="14">
    <source>
        <dbReference type="Proteomes" id="UP000289952"/>
    </source>
</evidence>
<dbReference type="RefSeq" id="WP_129621751.1">
    <property type="nucleotide sequence ID" value="NZ_LR214972.1"/>
</dbReference>
<dbReference type="GO" id="GO:0006166">
    <property type="term" value="P:purine ribonucleoside salvage"/>
    <property type="evidence" value="ECO:0007669"/>
    <property type="project" value="UniProtKB-UniRule"/>
</dbReference>
<keyword evidence="7 11" id="KW-0963">Cytoplasm</keyword>
<comment type="subcellular location">
    <subcellularLocation>
        <location evidence="3 11">Cytoplasm</location>
    </subcellularLocation>
</comment>
<dbReference type="UniPathway" id="UPA00588">
    <property type="reaction ID" value="UER00646"/>
</dbReference>
<evidence type="ECO:0000256" key="9">
    <source>
        <dbReference type="ARBA" id="ARBA00022679"/>
    </source>
</evidence>
<comment type="similarity">
    <text evidence="5 11">Belongs to the purine/pyrimidine phosphoribosyltransferase family.</text>
</comment>
<evidence type="ECO:0000256" key="4">
    <source>
        <dbReference type="ARBA" id="ARBA00004659"/>
    </source>
</evidence>
<dbReference type="Gene3D" id="3.40.50.2020">
    <property type="match status" value="1"/>
</dbReference>
<dbReference type="InterPro" id="IPR000836">
    <property type="entry name" value="PRTase_dom"/>
</dbReference>
<dbReference type="InterPro" id="IPR029057">
    <property type="entry name" value="PRTase-like"/>
</dbReference>
<dbReference type="NCBIfam" id="TIGR01090">
    <property type="entry name" value="apt"/>
    <property type="match status" value="1"/>
</dbReference>
<dbReference type="InterPro" id="IPR005764">
    <property type="entry name" value="Ade_phspho_trans"/>
</dbReference>
<dbReference type="OrthoDB" id="9803963at2"/>
<dbReference type="GO" id="GO:0016208">
    <property type="term" value="F:AMP binding"/>
    <property type="evidence" value="ECO:0007669"/>
    <property type="project" value="TreeGrafter"/>
</dbReference>
<evidence type="ECO:0000256" key="8">
    <source>
        <dbReference type="ARBA" id="ARBA00022676"/>
    </source>
</evidence>
<comment type="catalytic activity">
    <reaction evidence="1 11">
        <text>AMP + diphosphate = 5-phospho-alpha-D-ribose 1-diphosphate + adenine</text>
        <dbReference type="Rhea" id="RHEA:16609"/>
        <dbReference type="ChEBI" id="CHEBI:16708"/>
        <dbReference type="ChEBI" id="CHEBI:33019"/>
        <dbReference type="ChEBI" id="CHEBI:58017"/>
        <dbReference type="ChEBI" id="CHEBI:456215"/>
        <dbReference type="EC" id="2.4.2.7"/>
    </reaction>
</comment>
<dbReference type="PANTHER" id="PTHR32315:SF3">
    <property type="entry name" value="ADENINE PHOSPHORIBOSYLTRANSFERASE"/>
    <property type="match status" value="1"/>
</dbReference>
<dbReference type="NCBIfam" id="NF002636">
    <property type="entry name" value="PRK02304.1-5"/>
    <property type="match status" value="1"/>
</dbReference>
<dbReference type="GO" id="GO:0005737">
    <property type="term" value="C:cytoplasm"/>
    <property type="evidence" value="ECO:0007669"/>
    <property type="project" value="UniProtKB-SubCell"/>
</dbReference>
<sequence length="169" mass="18527">MKLETYIKDIPNFPKDGIIFKDVAPLLASPKAFQATIDLMASYLDEIDVVVSPDARGFLFGTAAAYKTAKPFIMVRKPGKLPGQTLSQSYELEYGHNTLEIQANLIKPGQKVAIIDDVLATGGTIDAMVKLVAKQQASVTKIIVLLELKNLKAKKIFDDKIQIHSLIKA</sequence>
<dbReference type="GO" id="GO:0003999">
    <property type="term" value="F:adenine phosphoribosyltransferase activity"/>
    <property type="evidence" value="ECO:0007669"/>
    <property type="project" value="UniProtKB-UniRule"/>
</dbReference>
<dbReference type="AlphaFoldDB" id="A0A449AEY4"/>
<keyword evidence="9 11" id="KW-0808">Transferase</keyword>
<comment type="subunit">
    <text evidence="11">Homodimer.</text>
</comment>
<protein>
    <recommendedName>
        <fullName evidence="6 11">Adenine phosphoribosyltransferase</fullName>
        <shortName evidence="11">APRT</shortName>
        <ecNumber evidence="6 11">2.4.2.7</ecNumber>
    </recommendedName>
</protein>
<keyword evidence="8 11" id="KW-0328">Glycosyltransferase</keyword>
<dbReference type="GO" id="GO:0002055">
    <property type="term" value="F:adenine binding"/>
    <property type="evidence" value="ECO:0007669"/>
    <property type="project" value="TreeGrafter"/>
</dbReference>
<evidence type="ECO:0000259" key="12">
    <source>
        <dbReference type="Pfam" id="PF00156"/>
    </source>
</evidence>
<keyword evidence="14" id="KW-1185">Reference proteome</keyword>
<comment type="pathway">
    <text evidence="4 11">Purine metabolism; AMP biosynthesis via salvage pathway; AMP from adenine: step 1/1.</text>
</comment>
<dbReference type="InterPro" id="IPR050054">
    <property type="entry name" value="UPRTase/APRTase"/>
</dbReference>
<dbReference type="GO" id="GO:0044209">
    <property type="term" value="P:AMP salvage"/>
    <property type="evidence" value="ECO:0007669"/>
    <property type="project" value="UniProtKB-UniRule"/>
</dbReference>
<dbReference type="Pfam" id="PF00156">
    <property type="entry name" value="Pribosyltran"/>
    <property type="match status" value="1"/>
</dbReference>
<name>A0A449AEY4_9BACT</name>
<evidence type="ECO:0000256" key="5">
    <source>
        <dbReference type="ARBA" id="ARBA00008391"/>
    </source>
</evidence>
<evidence type="ECO:0000313" key="13">
    <source>
        <dbReference type="EMBL" id="VEU63529.1"/>
    </source>
</evidence>
<dbReference type="EMBL" id="LR214972">
    <property type="protein sequence ID" value="VEU63529.1"/>
    <property type="molecule type" value="Genomic_DNA"/>
</dbReference>
<dbReference type="SUPFAM" id="SSF53271">
    <property type="entry name" value="PRTase-like"/>
    <property type="match status" value="1"/>
</dbReference>